<dbReference type="HAMAP" id="MF_00676">
    <property type="entry name" value="UPF0260"/>
    <property type="match status" value="1"/>
</dbReference>
<dbReference type="NCBIfam" id="NF003501">
    <property type="entry name" value="PRK05170.1-5"/>
    <property type="match status" value="1"/>
</dbReference>
<dbReference type="NCBIfam" id="NF003507">
    <property type="entry name" value="PRK05170.2-5"/>
    <property type="match status" value="1"/>
</dbReference>
<keyword evidence="3" id="KW-1185">Reference proteome</keyword>
<proteinExistence type="inferred from homology"/>
<dbReference type="InterPro" id="IPR005358">
    <property type="entry name" value="Puta_zinc/iron-chelating_dom"/>
</dbReference>
<evidence type="ECO:0000313" key="3">
    <source>
        <dbReference type="Proteomes" id="UP000233293"/>
    </source>
</evidence>
<gene>
    <name evidence="2" type="ORF">CWS72_17275</name>
</gene>
<dbReference type="Pfam" id="PF03692">
    <property type="entry name" value="CxxCxxCC"/>
    <property type="match status" value="1"/>
</dbReference>
<dbReference type="RefSeq" id="WP_101251867.1">
    <property type="nucleotide sequence ID" value="NZ_PIUM01000021.1"/>
</dbReference>
<organism evidence="2 3">
    <name type="scientific">Telmatospirillum siberiense</name>
    <dbReference type="NCBI Taxonomy" id="382514"/>
    <lineage>
        <taxon>Bacteria</taxon>
        <taxon>Pseudomonadati</taxon>
        <taxon>Pseudomonadota</taxon>
        <taxon>Alphaproteobacteria</taxon>
        <taxon>Rhodospirillales</taxon>
        <taxon>Rhodospirillaceae</taxon>
        <taxon>Telmatospirillum</taxon>
    </lineage>
</organism>
<dbReference type="InterPro" id="IPR008228">
    <property type="entry name" value="UCP006173"/>
</dbReference>
<sequence>MSSPPTENSKEPFWQVKSLAEMNKAEWESLCDGCGKCCLHKLQYDDTGEVHYTNVACRLLDLGSCHCSNYPERQRHVPDCVALRADKVLELNWLPSTCAYRLLANGLPLAWWHPLVSGDPESVHAAGQSVRGRAIPEKKADILDHHIVTWPA</sequence>
<reference evidence="3" key="1">
    <citation type="submission" date="2017-12" db="EMBL/GenBank/DDBJ databases">
        <title>Draft genome sequence of Telmatospirillum siberiense 26-4b1T, an acidotolerant peatland alphaproteobacterium potentially involved in sulfur cycling.</title>
        <authorList>
            <person name="Hausmann B."/>
            <person name="Pjevac P."/>
            <person name="Schreck K."/>
            <person name="Herbold C.W."/>
            <person name="Daims H."/>
            <person name="Wagner M."/>
            <person name="Pester M."/>
            <person name="Loy A."/>
        </authorList>
    </citation>
    <scope>NUCLEOTIDE SEQUENCE [LARGE SCALE GENOMIC DNA]</scope>
    <source>
        <strain evidence="3">26-4b1</strain>
    </source>
</reference>
<accession>A0A2N3PSJ2</accession>
<dbReference type="PANTHER" id="PTHR37421:SF1">
    <property type="entry name" value="UPF0260 PROTEIN YCGN"/>
    <property type="match status" value="1"/>
</dbReference>
<dbReference type="PIRSF" id="PIRSF006173">
    <property type="entry name" value="UCP006173"/>
    <property type="match status" value="1"/>
</dbReference>
<comment type="similarity">
    <text evidence="1">Belongs to the UPF0260 family.</text>
</comment>
<dbReference type="AlphaFoldDB" id="A0A2N3PSJ2"/>
<dbReference type="Proteomes" id="UP000233293">
    <property type="component" value="Unassembled WGS sequence"/>
</dbReference>
<name>A0A2N3PSJ2_9PROT</name>
<comment type="caution">
    <text evidence="2">The sequence shown here is derived from an EMBL/GenBank/DDBJ whole genome shotgun (WGS) entry which is preliminary data.</text>
</comment>
<dbReference type="EMBL" id="PIUM01000021">
    <property type="protein sequence ID" value="PKU23377.1"/>
    <property type="molecule type" value="Genomic_DNA"/>
</dbReference>
<evidence type="ECO:0000256" key="1">
    <source>
        <dbReference type="HAMAP-Rule" id="MF_00676"/>
    </source>
</evidence>
<dbReference type="OrthoDB" id="9786855at2"/>
<dbReference type="PANTHER" id="PTHR37421">
    <property type="entry name" value="UPF0260 PROTEIN YCGN"/>
    <property type="match status" value="1"/>
</dbReference>
<protein>
    <recommendedName>
        <fullName evidence="1">UPF0260 protein CWS72_17275</fullName>
    </recommendedName>
</protein>
<evidence type="ECO:0000313" key="2">
    <source>
        <dbReference type="EMBL" id="PKU23377.1"/>
    </source>
</evidence>